<keyword evidence="1" id="KW-0472">Membrane</keyword>
<gene>
    <name evidence="2" type="ORF">Fadolivirus_1_1142</name>
</gene>
<keyword evidence="1" id="KW-0812">Transmembrane</keyword>
<reference evidence="2 3" key="1">
    <citation type="submission" date="2020-04" db="EMBL/GenBank/DDBJ databases">
        <title>Advantages and limits of metagenomic assembly and binning of a giant virus.</title>
        <authorList>
            <person name="Schulz F."/>
            <person name="Andreani J."/>
            <person name="Francis R."/>
            <person name="Boudjemaa H."/>
            <person name="Bou Khalil J.Y."/>
            <person name="Lee J."/>
            <person name="La Scola B."/>
            <person name="Woyke T."/>
        </authorList>
    </citation>
    <scope>NUCLEOTIDE SEQUENCE [LARGE SCALE GENOMIC DNA]</scope>
    <source>
        <strain evidence="2 3">FV1/VV64</strain>
    </source>
</reference>
<protein>
    <submittedName>
        <fullName evidence="2">Uncharacterized protein</fullName>
    </submittedName>
</protein>
<feature type="transmembrane region" description="Helical" evidence="1">
    <location>
        <begin position="12"/>
        <end position="34"/>
    </location>
</feature>
<sequence length="70" mass="7474">MDNKILGMNSDTFYALIFVVLLIILGVVSFHYYVYVSGGGGAALRAGTGVGFTLLPGRGPVAVPEQEQRR</sequence>
<dbReference type="Proteomes" id="UP001162001">
    <property type="component" value="Segment"/>
</dbReference>
<accession>A0A7D3QXM2</accession>
<dbReference type="EMBL" id="MT418680">
    <property type="protein sequence ID" value="QKF94600.1"/>
    <property type="molecule type" value="Genomic_DNA"/>
</dbReference>
<name>A0A7D3QXM2_9VIRU</name>
<keyword evidence="3" id="KW-1185">Reference proteome</keyword>
<keyword evidence="1" id="KW-1133">Transmembrane helix</keyword>
<evidence type="ECO:0000313" key="2">
    <source>
        <dbReference type="EMBL" id="QKF94600.1"/>
    </source>
</evidence>
<evidence type="ECO:0000313" key="3">
    <source>
        <dbReference type="Proteomes" id="UP001162001"/>
    </source>
</evidence>
<organism evidence="2 3">
    <name type="scientific">Fadolivirus FV1/VV64</name>
    <dbReference type="NCBI Taxonomy" id="3070911"/>
    <lineage>
        <taxon>Viruses</taxon>
        <taxon>Varidnaviria</taxon>
        <taxon>Bamfordvirae</taxon>
        <taxon>Nucleocytoviricota</taxon>
        <taxon>Megaviricetes</taxon>
        <taxon>Imitervirales</taxon>
        <taxon>Mimiviridae</taxon>
        <taxon>Klosneuvirinae</taxon>
        <taxon>Fadolivirus</taxon>
        <taxon>Fadolivirus algeromassiliense</taxon>
    </lineage>
</organism>
<proteinExistence type="predicted"/>
<evidence type="ECO:0000256" key="1">
    <source>
        <dbReference type="SAM" id="Phobius"/>
    </source>
</evidence>